<comment type="caution">
    <text evidence="4">The sequence shown here is derived from an EMBL/GenBank/DDBJ whole genome shotgun (WGS) entry which is preliminary data.</text>
</comment>
<sequence>MATDPIVVSAAIIRDATGRILLVRKRGTSRYMMPGGKPESGETPLDTVVREIDEEVGIVLDPGSLTPWGRIETAAANEADTVLLADVFDCGTVDGDGSHVRVAAEIDELRWHDVTDDDRDDLAPLFVDHVLPVLRRHTGGSS</sequence>
<evidence type="ECO:0000256" key="1">
    <source>
        <dbReference type="ARBA" id="ARBA00001946"/>
    </source>
</evidence>
<evidence type="ECO:0000313" key="4">
    <source>
        <dbReference type="EMBL" id="MCP2159721.1"/>
    </source>
</evidence>
<evidence type="ECO:0000313" key="5">
    <source>
        <dbReference type="Proteomes" id="UP001205740"/>
    </source>
</evidence>
<dbReference type="InterPro" id="IPR000086">
    <property type="entry name" value="NUDIX_hydrolase_dom"/>
</dbReference>
<dbReference type="RefSeq" id="WP_253653332.1">
    <property type="nucleotide sequence ID" value="NZ_BAAAOE010000001.1"/>
</dbReference>
<keyword evidence="5" id="KW-1185">Reference proteome</keyword>
<evidence type="ECO:0000259" key="3">
    <source>
        <dbReference type="PROSITE" id="PS51462"/>
    </source>
</evidence>
<dbReference type="CDD" id="cd04690">
    <property type="entry name" value="NUDIX_Hydrolase"/>
    <property type="match status" value="1"/>
</dbReference>
<dbReference type="SUPFAM" id="SSF55811">
    <property type="entry name" value="Nudix"/>
    <property type="match status" value="1"/>
</dbReference>
<protein>
    <submittedName>
        <fullName evidence="4">8-oxo-dGTP pyrophosphatase MutT, NUDIX family</fullName>
    </submittedName>
</protein>
<dbReference type="InterPro" id="IPR015797">
    <property type="entry name" value="NUDIX_hydrolase-like_dom_sf"/>
</dbReference>
<dbReference type="Gene3D" id="3.90.79.10">
    <property type="entry name" value="Nucleoside Triphosphate Pyrophosphohydrolase"/>
    <property type="match status" value="1"/>
</dbReference>
<dbReference type="PROSITE" id="PS00893">
    <property type="entry name" value="NUDIX_BOX"/>
    <property type="match status" value="1"/>
</dbReference>
<reference evidence="4 5" key="1">
    <citation type="submission" date="2022-06" db="EMBL/GenBank/DDBJ databases">
        <title>Genomic Encyclopedia of Archaeal and Bacterial Type Strains, Phase II (KMG-II): from individual species to whole genera.</title>
        <authorList>
            <person name="Goeker M."/>
        </authorList>
    </citation>
    <scope>NUCLEOTIDE SEQUENCE [LARGE SCALE GENOMIC DNA]</scope>
    <source>
        <strain evidence="4 5">DSM 45037</strain>
    </source>
</reference>
<dbReference type="PROSITE" id="PS51462">
    <property type="entry name" value="NUDIX"/>
    <property type="match status" value="1"/>
</dbReference>
<name>A0ABT1GXX4_9NOCA</name>
<dbReference type="Proteomes" id="UP001205740">
    <property type="component" value="Unassembled WGS sequence"/>
</dbReference>
<proteinExistence type="predicted"/>
<dbReference type="PANTHER" id="PTHR43046:SF2">
    <property type="entry name" value="8-OXO-DGTP DIPHOSPHATASE-RELATED"/>
    <property type="match status" value="1"/>
</dbReference>
<keyword evidence="2" id="KW-0378">Hydrolase</keyword>
<gene>
    <name evidence="4" type="ORF">LX12_000900</name>
</gene>
<dbReference type="EMBL" id="JAMTCG010000002">
    <property type="protein sequence ID" value="MCP2159721.1"/>
    <property type="molecule type" value="Genomic_DNA"/>
</dbReference>
<comment type="cofactor">
    <cofactor evidence="1">
        <name>Mg(2+)</name>
        <dbReference type="ChEBI" id="CHEBI:18420"/>
    </cofactor>
</comment>
<dbReference type="InterPro" id="IPR020084">
    <property type="entry name" value="NUDIX_hydrolase_CS"/>
</dbReference>
<feature type="domain" description="Nudix hydrolase" evidence="3">
    <location>
        <begin position="3"/>
        <end position="136"/>
    </location>
</feature>
<dbReference type="Pfam" id="PF00293">
    <property type="entry name" value="NUDIX"/>
    <property type="match status" value="1"/>
</dbReference>
<organism evidence="4 5">
    <name type="scientific">Williamsia serinedens</name>
    <dbReference type="NCBI Taxonomy" id="391736"/>
    <lineage>
        <taxon>Bacteria</taxon>
        <taxon>Bacillati</taxon>
        <taxon>Actinomycetota</taxon>
        <taxon>Actinomycetes</taxon>
        <taxon>Mycobacteriales</taxon>
        <taxon>Nocardiaceae</taxon>
        <taxon>Williamsia</taxon>
    </lineage>
</organism>
<evidence type="ECO:0000256" key="2">
    <source>
        <dbReference type="ARBA" id="ARBA00022801"/>
    </source>
</evidence>
<accession>A0ABT1GXX4</accession>
<dbReference type="PANTHER" id="PTHR43046">
    <property type="entry name" value="GDP-MANNOSE MANNOSYL HYDROLASE"/>
    <property type="match status" value="1"/>
</dbReference>